<dbReference type="Proteomes" id="UP000799754">
    <property type="component" value="Unassembled WGS sequence"/>
</dbReference>
<name>A0ACB6RWD1_9PLEO</name>
<proteinExistence type="predicted"/>
<sequence>MPMVSLPSKSALTFASTTSTRPLVYHSEYFRKAVQGSWKEAQEGVMRIDDVQPSECTYLGRTACPKSYSRELLLTSFVVSVFAHWLYIQKVPGIQAHDTWDRILENKDHNLSVNMHLNIKAYALGDRLLASYFRRAINDATTGITHEGNCFLGSMSAEACG</sequence>
<reference evidence="1" key="1">
    <citation type="journal article" date="2020" name="Stud. Mycol.">
        <title>101 Dothideomycetes genomes: a test case for predicting lifestyles and emergence of pathogens.</title>
        <authorList>
            <person name="Haridas S."/>
            <person name="Albert R."/>
            <person name="Binder M."/>
            <person name="Bloem J."/>
            <person name="Labutti K."/>
            <person name="Salamov A."/>
            <person name="Andreopoulos B."/>
            <person name="Baker S."/>
            <person name="Barry K."/>
            <person name="Bills G."/>
            <person name="Bluhm B."/>
            <person name="Cannon C."/>
            <person name="Castanera R."/>
            <person name="Culley D."/>
            <person name="Daum C."/>
            <person name="Ezra D."/>
            <person name="Gonzalez J."/>
            <person name="Henrissat B."/>
            <person name="Kuo A."/>
            <person name="Liang C."/>
            <person name="Lipzen A."/>
            <person name="Lutzoni F."/>
            <person name="Magnuson J."/>
            <person name="Mondo S."/>
            <person name="Nolan M."/>
            <person name="Ohm R."/>
            <person name="Pangilinan J."/>
            <person name="Park H.-J."/>
            <person name="Ramirez L."/>
            <person name="Alfaro M."/>
            <person name="Sun H."/>
            <person name="Tritt A."/>
            <person name="Yoshinaga Y."/>
            <person name="Zwiers L.-H."/>
            <person name="Turgeon B."/>
            <person name="Goodwin S."/>
            <person name="Spatafora J."/>
            <person name="Crous P."/>
            <person name="Grigoriev I."/>
        </authorList>
    </citation>
    <scope>NUCLEOTIDE SEQUENCE</scope>
    <source>
        <strain evidence="1">CBS 525.71</strain>
    </source>
</reference>
<protein>
    <submittedName>
        <fullName evidence="1">Uncharacterized protein</fullName>
    </submittedName>
</protein>
<keyword evidence="2" id="KW-1185">Reference proteome</keyword>
<gene>
    <name evidence="1" type="ORF">BU25DRAFT_423167</name>
</gene>
<organism evidence="1 2">
    <name type="scientific">Macroventuria anomochaeta</name>
    <dbReference type="NCBI Taxonomy" id="301207"/>
    <lineage>
        <taxon>Eukaryota</taxon>
        <taxon>Fungi</taxon>
        <taxon>Dikarya</taxon>
        <taxon>Ascomycota</taxon>
        <taxon>Pezizomycotina</taxon>
        <taxon>Dothideomycetes</taxon>
        <taxon>Pleosporomycetidae</taxon>
        <taxon>Pleosporales</taxon>
        <taxon>Pleosporineae</taxon>
        <taxon>Didymellaceae</taxon>
        <taxon>Macroventuria</taxon>
    </lineage>
</organism>
<dbReference type="EMBL" id="MU006725">
    <property type="protein sequence ID" value="KAF2625448.1"/>
    <property type="molecule type" value="Genomic_DNA"/>
</dbReference>
<comment type="caution">
    <text evidence="1">The sequence shown here is derived from an EMBL/GenBank/DDBJ whole genome shotgun (WGS) entry which is preliminary data.</text>
</comment>
<evidence type="ECO:0000313" key="2">
    <source>
        <dbReference type="Proteomes" id="UP000799754"/>
    </source>
</evidence>
<evidence type="ECO:0000313" key="1">
    <source>
        <dbReference type="EMBL" id="KAF2625448.1"/>
    </source>
</evidence>
<accession>A0ACB6RWD1</accession>